<organism evidence="7 8">
    <name type="scientific">Pocillopora damicornis</name>
    <name type="common">Cauliflower coral</name>
    <name type="synonym">Millepora damicornis</name>
    <dbReference type="NCBI Taxonomy" id="46731"/>
    <lineage>
        <taxon>Eukaryota</taxon>
        <taxon>Metazoa</taxon>
        <taxon>Cnidaria</taxon>
        <taxon>Anthozoa</taxon>
        <taxon>Hexacorallia</taxon>
        <taxon>Scleractinia</taxon>
        <taxon>Astrocoeniina</taxon>
        <taxon>Pocilloporidae</taxon>
        <taxon>Pocillopora</taxon>
    </lineage>
</organism>
<dbReference type="InterPro" id="IPR051712">
    <property type="entry name" value="ARTD-AVP"/>
</dbReference>
<feature type="transmembrane region" description="Helical" evidence="5">
    <location>
        <begin position="163"/>
        <end position="187"/>
    </location>
</feature>
<reference evidence="7 8" key="1">
    <citation type="journal article" date="2018" name="Sci. Rep.">
        <title>Comparative analysis of the Pocillopora damicornis genome highlights role of immune system in coral evolution.</title>
        <authorList>
            <person name="Cunning R."/>
            <person name="Bay R.A."/>
            <person name="Gillette P."/>
            <person name="Baker A.C."/>
            <person name="Traylor-Knowles N."/>
        </authorList>
    </citation>
    <scope>NUCLEOTIDE SEQUENCE [LARGE SCALE GENOMIC DNA]</scope>
    <source>
        <strain evidence="7">RSMAS</strain>
        <tissue evidence="7">Whole animal</tissue>
    </source>
</reference>
<proteinExistence type="inferred from homology"/>
<keyword evidence="5" id="KW-1133">Transmembrane helix</keyword>
<evidence type="ECO:0000256" key="4">
    <source>
        <dbReference type="SAM" id="MobiDB-lite"/>
    </source>
</evidence>
<dbReference type="InterPro" id="IPR037197">
    <property type="entry name" value="WWE_dom_sf"/>
</dbReference>
<dbReference type="OMA" id="LIAYRYR"/>
<keyword evidence="8" id="KW-1185">Reference proteome</keyword>
<dbReference type="SUPFAM" id="SSF117839">
    <property type="entry name" value="WWE domain"/>
    <property type="match status" value="1"/>
</dbReference>
<comment type="similarity">
    <text evidence="3">Belongs to the ARTD/PARP family.</text>
</comment>
<dbReference type="GO" id="GO:0005634">
    <property type="term" value="C:nucleus"/>
    <property type="evidence" value="ECO:0007669"/>
    <property type="project" value="UniProtKB-SubCell"/>
</dbReference>
<dbReference type="GO" id="GO:0003950">
    <property type="term" value="F:NAD+ poly-ADP-ribosyltransferase activity"/>
    <property type="evidence" value="ECO:0007669"/>
    <property type="project" value="TreeGrafter"/>
</dbReference>
<dbReference type="OrthoDB" id="6133115at2759"/>
<feature type="transmembrane region" description="Helical" evidence="5">
    <location>
        <begin position="280"/>
        <end position="303"/>
    </location>
</feature>
<keyword evidence="5" id="KW-0812">Transmembrane</keyword>
<feature type="compositionally biased region" description="Basic and acidic residues" evidence="4">
    <location>
        <begin position="428"/>
        <end position="445"/>
    </location>
</feature>
<feature type="compositionally biased region" description="Basic and acidic residues" evidence="4">
    <location>
        <begin position="409"/>
        <end position="421"/>
    </location>
</feature>
<keyword evidence="5" id="KW-0472">Membrane</keyword>
<evidence type="ECO:0000259" key="6">
    <source>
        <dbReference type="PROSITE" id="PS50918"/>
    </source>
</evidence>
<comment type="subcellular location">
    <subcellularLocation>
        <location evidence="1">Nucleus</location>
    </subcellularLocation>
</comment>
<name>A0A3M6TCS0_POCDA</name>
<feature type="transmembrane region" description="Helical" evidence="5">
    <location>
        <begin position="193"/>
        <end position="214"/>
    </location>
</feature>
<dbReference type="Gene3D" id="3.30.720.50">
    <property type="match status" value="1"/>
</dbReference>
<accession>A0A3M6TCS0</accession>
<evidence type="ECO:0000256" key="2">
    <source>
        <dbReference type="ARBA" id="ARBA00023242"/>
    </source>
</evidence>
<gene>
    <name evidence="7" type="ORF">pdam_00016198</name>
</gene>
<keyword evidence="2" id="KW-0539">Nucleus</keyword>
<dbReference type="Proteomes" id="UP000275408">
    <property type="component" value="Unassembled WGS sequence"/>
</dbReference>
<evidence type="ECO:0000256" key="5">
    <source>
        <dbReference type="SAM" id="Phobius"/>
    </source>
</evidence>
<feature type="transmembrane region" description="Helical" evidence="5">
    <location>
        <begin position="61"/>
        <end position="80"/>
    </location>
</feature>
<evidence type="ECO:0000313" key="7">
    <source>
        <dbReference type="EMBL" id="RMX39227.1"/>
    </source>
</evidence>
<comment type="caution">
    <text evidence="7">The sequence shown here is derived from an EMBL/GenBank/DDBJ whole genome shotgun (WGS) entry which is preliminary data.</text>
</comment>
<dbReference type="PANTHER" id="PTHR45740:SF2">
    <property type="entry name" value="POLY [ADP-RIBOSE] POLYMERASE"/>
    <property type="match status" value="1"/>
</dbReference>
<feature type="compositionally biased region" description="Basic and acidic residues" evidence="4">
    <location>
        <begin position="387"/>
        <end position="399"/>
    </location>
</feature>
<protein>
    <recommendedName>
        <fullName evidence="6">WWE domain-containing protein</fullName>
    </recommendedName>
</protein>
<evidence type="ECO:0000256" key="1">
    <source>
        <dbReference type="ARBA" id="ARBA00004123"/>
    </source>
</evidence>
<dbReference type="InterPro" id="IPR004170">
    <property type="entry name" value="WWE_dom"/>
</dbReference>
<feature type="transmembrane region" description="Helical" evidence="5">
    <location>
        <begin position="337"/>
        <end position="357"/>
    </location>
</feature>
<feature type="transmembrane region" description="Helical" evidence="5">
    <location>
        <begin position="226"/>
        <end position="249"/>
    </location>
</feature>
<dbReference type="AlphaFoldDB" id="A0A3M6TCS0"/>
<dbReference type="GO" id="GO:1990404">
    <property type="term" value="F:NAD+-protein mono-ADP-ribosyltransferase activity"/>
    <property type="evidence" value="ECO:0007669"/>
    <property type="project" value="TreeGrafter"/>
</dbReference>
<dbReference type="EMBL" id="RCHS01003846">
    <property type="protein sequence ID" value="RMX39227.1"/>
    <property type="molecule type" value="Genomic_DNA"/>
</dbReference>
<dbReference type="PANTHER" id="PTHR45740">
    <property type="entry name" value="POLY [ADP-RIBOSE] POLYMERASE"/>
    <property type="match status" value="1"/>
</dbReference>
<dbReference type="Pfam" id="PF02825">
    <property type="entry name" value="WWE"/>
    <property type="match status" value="1"/>
</dbReference>
<evidence type="ECO:0000256" key="3">
    <source>
        <dbReference type="ARBA" id="ARBA00024347"/>
    </source>
</evidence>
<dbReference type="PROSITE" id="PS50918">
    <property type="entry name" value="WWE"/>
    <property type="match status" value="1"/>
</dbReference>
<feature type="domain" description="WWE" evidence="6">
    <location>
        <begin position="557"/>
        <end position="644"/>
    </location>
</feature>
<evidence type="ECO:0000313" key="8">
    <source>
        <dbReference type="Proteomes" id="UP000275408"/>
    </source>
</evidence>
<feature type="region of interest" description="Disordered" evidence="4">
    <location>
        <begin position="387"/>
        <end position="445"/>
    </location>
</feature>
<sequence>MDNDKTSRQKPALSYKNLPHVMMNSFHRLRTGSQRCIEAIIAMISSMVNFFVAIFEAISVAYTQVGIMIVSMVDWVRQMCYYDYKQSMMWVITLPKRFYSKCEEETRKHVWTPISQAFSRKVNRISRVLKAKLRESEVYVRGFCELCRRLFLLTSDYTPGGKYTVTAVLAIIAIIFFLKILTVIRFLFQLLELTYSIAAFLLHPLLQTLHDVLLLCDPLLQIVTSLLRIIIYAVFAIFRAVGIFIWLNLVSIASGLYRCWQIFINSTVVKLLWSLFTKMLYALLEYFIFVIVPILSKATYYFAEFSFDISSVGYTWCYPWLIRGYMKEQVKGEQIDFFTPTGVGSSMFIFLAFLIAYRYRNRLTGIFFSEIDGKQCVIRSLAASKEDRNKRDNQRERRSTSRNTTSYEGSRRKMANDELSLRNRGKAKKDDSTEHTSENVTEGHIHQNSQAHICTDYITGTCQQRSMCDGHHCPLPYHWQYRMSLEGWRSFSEEDNRKIEEFFCDPANDTITSTEIDIVVKSYRETYRSQIKDTVKLDFESMKIQKSYHRADMRRLTTDSCIKQQGNNLDTHWLWYRKEENGDWVKYGEENDSDAKQEDLETAFLRKDGIYNFTRNGQEFRLQFFMNPMCEKSFRPYSKKIVRRRPEFRSPDDIRKLTKGNEVPKYSWFSLKRVFWWR</sequence>